<evidence type="ECO:0000313" key="1">
    <source>
        <dbReference type="EMBL" id="PTB77770.1"/>
    </source>
</evidence>
<keyword evidence="2" id="KW-1185">Reference proteome</keyword>
<dbReference type="OrthoDB" id="10499107at2759"/>
<proteinExistence type="predicted"/>
<reference evidence="1 2" key="1">
    <citation type="submission" date="2016-07" db="EMBL/GenBank/DDBJ databases">
        <title>Multiple horizontal gene transfer events from other fungi enriched the ability of initially mycotrophic Trichoderma (Ascomycota) to feed on dead plant biomass.</title>
        <authorList>
            <consortium name="DOE Joint Genome Institute"/>
            <person name="Aerts A."/>
            <person name="Atanasova L."/>
            <person name="Chenthamara K."/>
            <person name="Zhang J."/>
            <person name="Grujic M."/>
            <person name="Henrissat B."/>
            <person name="Kuo A."/>
            <person name="Salamov A."/>
            <person name="Lipzen A."/>
            <person name="Labutti K."/>
            <person name="Barry K."/>
            <person name="Miao Y."/>
            <person name="Rahimi M.J."/>
            <person name="Shen Q."/>
            <person name="Grigoriev I.V."/>
            <person name="Kubicek C.P."/>
            <person name="Druzhinina I.S."/>
        </authorList>
    </citation>
    <scope>NUCLEOTIDE SEQUENCE [LARGE SCALE GENOMIC DNA]</scope>
    <source>
        <strain evidence="1 2">ATCC 18648</strain>
    </source>
</reference>
<dbReference type="Proteomes" id="UP000240760">
    <property type="component" value="Unassembled WGS sequence"/>
</dbReference>
<evidence type="ECO:0000313" key="2">
    <source>
        <dbReference type="Proteomes" id="UP000240760"/>
    </source>
</evidence>
<protein>
    <submittedName>
        <fullName evidence="1">Uncharacterized protein</fullName>
    </submittedName>
</protein>
<accession>A0A2T4C871</accession>
<sequence>MDWTELECKAEGRRMAASGWPQDSKVSERQGNQLLLVAVPLPCESNVMQGNNSSREVWYGGRPVSKGYRACRGLVVGGLAICGWMELCRVQTAESLFAFARDQDRDQEKSQNNVARHSGAVKQWPRWGKKQSRWAEDGPLVAVQVLWQRL</sequence>
<name>A0A2T4C871_TRILO</name>
<gene>
    <name evidence="1" type="ORF">M440DRAFT_1223372</name>
</gene>
<dbReference type="AlphaFoldDB" id="A0A2T4C871"/>
<dbReference type="EMBL" id="KZ679130">
    <property type="protein sequence ID" value="PTB77770.1"/>
    <property type="molecule type" value="Genomic_DNA"/>
</dbReference>
<organism evidence="1 2">
    <name type="scientific">Trichoderma longibrachiatum ATCC 18648</name>
    <dbReference type="NCBI Taxonomy" id="983965"/>
    <lineage>
        <taxon>Eukaryota</taxon>
        <taxon>Fungi</taxon>
        <taxon>Dikarya</taxon>
        <taxon>Ascomycota</taxon>
        <taxon>Pezizomycotina</taxon>
        <taxon>Sordariomycetes</taxon>
        <taxon>Hypocreomycetidae</taxon>
        <taxon>Hypocreales</taxon>
        <taxon>Hypocreaceae</taxon>
        <taxon>Trichoderma</taxon>
    </lineage>
</organism>